<evidence type="ECO:0000256" key="5">
    <source>
        <dbReference type="SAM" id="MobiDB-lite"/>
    </source>
</evidence>
<feature type="chain" id="PRO_5043011959" description="G-protein coupled receptors family 2 profile 2 domain-containing protein" evidence="7">
    <location>
        <begin position="19"/>
        <end position="718"/>
    </location>
</feature>
<dbReference type="GO" id="GO:0016020">
    <property type="term" value="C:membrane"/>
    <property type="evidence" value="ECO:0007669"/>
    <property type="project" value="UniProtKB-SubCell"/>
</dbReference>
<feature type="transmembrane region" description="Helical" evidence="6">
    <location>
        <begin position="537"/>
        <end position="556"/>
    </location>
</feature>
<evidence type="ECO:0000259" key="8">
    <source>
        <dbReference type="PROSITE" id="PS50261"/>
    </source>
</evidence>
<feature type="region of interest" description="Disordered" evidence="5">
    <location>
        <begin position="695"/>
        <end position="718"/>
    </location>
</feature>
<dbReference type="CDD" id="cd15039">
    <property type="entry name" value="7tmB3_Methuselah-like"/>
    <property type="match status" value="1"/>
</dbReference>
<evidence type="ECO:0000256" key="6">
    <source>
        <dbReference type="SAM" id="Phobius"/>
    </source>
</evidence>
<feature type="signal peptide" evidence="7">
    <location>
        <begin position="1"/>
        <end position="18"/>
    </location>
</feature>
<gene>
    <name evidence="9" type="ORF">SNE40_023614</name>
</gene>
<dbReference type="Proteomes" id="UP001347796">
    <property type="component" value="Unassembled WGS sequence"/>
</dbReference>
<organism evidence="9 10">
    <name type="scientific">Patella caerulea</name>
    <name type="common">Rayed Mediterranean limpet</name>
    <dbReference type="NCBI Taxonomy" id="87958"/>
    <lineage>
        <taxon>Eukaryota</taxon>
        <taxon>Metazoa</taxon>
        <taxon>Spiralia</taxon>
        <taxon>Lophotrochozoa</taxon>
        <taxon>Mollusca</taxon>
        <taxon>Gastropoda</taxon>
        <taxon>Patellogastropoda</taxon>
        <taxon>Patelloidea</taxon>
        <taxon>Patellidae</taxon>
        <taxon>Patella</taxon>
    </lineage>
</organism>
<evidence type="ECO:0000256" key="4">
    <source>
        <dbReference type="ARBA" id="ARBA00023136"/>
    </source>
</evidence>
<feature type="transmembrane region" description="Helical" evidence="6">
    <location>
        <begin position="461"/>
        <end position="482"/>
    </location>
</feature>
<feature type="transmembrane region" description="Helical" evidence="6">
    <location>
        <begin position="656"/>
        <end position="677"/>
    </location>
</feature>
<keyword evidence="3 6" id="KW-1133">Transmembrane helix</keyword>
<evidence type="ECO:0000256" key="1">
    <source>
        <dbReference type="ARBA" id="ARBA00004141"/>
    </source>
</evidence>
<keyword evidence="2 6" id="KW-0812">Transmembrane</keyword>
<dbReference type="InterPro" id="IPR000832">
    <property type="entry name" value="GPCR_2_secretin-like"/>
</dbReference>
<name>A0AAN8G7G0_PATCE</name>
<proteinExistence type="predicted"/>
<dbReference type="GO" id="GO:0007166">
    <property type="term" value="P:cell surface receptor signaling pathway"/>
    <property type="evidence" value="ECO:0007669"/>
    <property type="project" value="InterPro"/>
</dbReference>
<comment type="subcellular location">
    <subcellularLocation>
        <location evidence="1">Membrane</location>
        <topology evidence="1">Multi-pass membrane protein</topology>
    </subcellularLocation>
</comment>
<protein>
    <recommendedName>
        <fullName evidence="8">G-protein coupled receptors family 2 profile 2 domain-containing protein</fullName>
    </recommendedName>
</protein>
<dbReference type="InterPro" id="IPR022343">
    <property type="entry name" value="GCR1-cAMP_receptor"/>
</dbReference>
<feature type="transmembrane region" description="Helical" evidence="6">
    <location>
        <begin position="494"/>
        <end position="516"/>
    </location>
</feature>
<evidence type="ECO:0000256" key="3">
    <source>
        <dbReference type="ARBA" id="ARBA00022989"/>
    </source>
</evidence>
<evidence type="ECO:0000256" key="2">
    <source>
        <dbReference type="ARBA" id="ARBA00022692"/>
    </source>
</evidence>
<feature type="compositionally biased region" description="Polar residues" evidence="5">
    <location>
        <begin position="695"/>
        <end position="712"/>
    </location>
</feature>
<dbReference type="GO" id="GO:0004930">
    <property type="term" value="F:G protein-coupled receptor activity"/>
    <property type="evidence" value="ECO:0007669"/>
    <property type="project" value="InterPro"/>
</dbReference>
<evidence type="ECO:0000313" key="10">
    <source>
        <dbReference type="Proteomes" id="UP001347796"/>
    </source>
</evidence>
<feature type="transmembrane region" description="Helical" evidence="6">
    <location>
        <begin position="428"/>
        <end position="449"/>
    </location>
</feature>
<dbReference type="AlphaFoldDB" id="A0AAN8G7G0"/>
<dbReference type="PROSITE" id="PS50261">
    <property type="entry name" value="G_PROTEIN_RECEP_F2_4"/>
    <property type="match status" value="1"/>
</dbReference>
<accession>A0AAN8G7G0</accession>
<dbReference type="PRINTS" id="PR02001">
    <property type="entry name" value="GCR1CAMPR"/>
</dbReference>
<evidence type="ECO:0000313" key="9">
    <source>
        <dbReference type="EMBL" id="KAK6165171.1"/>
    </source>
</evidence>
<comment type="caution">
    <text evidence="9">The sequence shown here is derived from an EMBL/GenBank/DDBJ whole genome shotgun (WGS) entry which is preliminary data.</text>
</comment>
<dbReference type="EMBL" id="JAZGQO010000025">
    <property type="protein sequence ID" value="KAK6165171.1"/>
    <property type="molecule type" value="Genomic_DNA"/>
</dbReference>
<keyword evidence="10" id="KW-1185">Reference proteome</keyword>
<dbReference type="SUPFAM" id="SSF81321">
    <property type="entry name" value="Family A G protein-coupled receptor-like"/>
    <property type="match status" value="1"/>
</dbReference>
<dbReference type="Gene3D" id="1.20.1070.10">
    <property type="entry name" value="Rhodopsin 7-helix transmembrane proteins"/>
    <property type="match status" value="1"/>
</dbReference>
<keyword evidence="7" id="KW-0732">Signal</keyword>
<sequence>MKFAVTLVTLSSVLTVFGVAGFGFELPEIPENILEILGNFSCGADWECPSDRNNSTDSFCSCDEFCELVGVRDCCQGYQQKDKTIFTTSTFKPSNFRCLDNPLADAAYDVLMVYTCPDDWKGEIIRDLCEYGKIDSADFQTIPVSGVLSGLVYKNQYCARCHREKFEFWKPHFGCSEPFISRENPDEKPAMSELVRKGTCAIDKVIPPDRYTIRRCSAKKHRGIVDSCPPSFNQHAEVKKLCEETDGIRPVYYIGETKMKNIYCGYCGTRDVSQYECPKPNEIKRLGEFYPFTILFNINDLEKGDNSKTNVVCEKHQVFDPFSDVCRDAYCGENQIFQDGECISPAAISGRQLNGTGGYKNCPRIALDKSEFKISENGVLTVLNSNYVFDLGDYELTNNGTGALVCTNFTRNSTSSEVEYSFDKVQGILTVVGIALSIIGCLITIAVYLSFKSLRNIPGKIVIALCITLIMGYLAMMIGPAMENSYSGCKTFAILMHYSFLLAFFWMNVMAIDVWYTFSKAYYQAGTQAHKTNRFKFYMVYVFIMATTPVSLAIILNETEIGEGFAPHYGEGVCWINRKNALMVFFGLPSLLVILSNVVLFVVAAKTIYVAQKNSARLLGKEDKGMLGIYVRLTCVMGLTYLFGFLAPVINHPVTWYLFIILNTLQGVFIFVSFVCTHKVIGLARERASTLSHSRSDNSYTASRSPTKSSVLSFRAMK</sequence>
<reference evidence="9 10" key="1">
    <citation type="submission" date="2024-01" db="EMBL/GenBank/DDBJ databases">
        <title>The genome of the rayed Mediterranean limpet Patella caerulea (Linnaeus, 1758).</title>
        <authorList>
            <person name="Anh-Thu Weber A."/>
            <person name="Halstead-Nussloch G."/>
        </authorList>
    </citation>
    <scope>NUCLEOTIDE SEQUENCE [LARGE SCALE GENOMIC DNA]</scope>
    <source>
        <strain evidence="9">AATW-2023a</strain>
        <tissue evidence="9">Whole specimen</tissue>
    </source>
</reference>
<feature type="transmembrane region" description="Helical" evidence="6">
    <location>
        <begin position="629"/>
        <end position="650"/>
    </location>
</feature>
<dbReference type="PANTHER" id="PTHR45902:SF5">
    <property type="entry name" value="G-PROTEIN COUPLED RECEPTORS FAMILY 2 PROFILE 2 DOMAIN-CONTAINING PROTEIN"/>
    <property type="match status" value="1"/>
</dbReference>
<keyword evidence="4 6" id="KW-0472">Membrane</keyword>
<feature type="transmembrane region" description="Helical" evidence="6">
    <location>
        <begin position="585"/>
        <end position="609"/>
    </location>
</feature>
<dbReference type="InterPro" id="IPR053231">
    <property type="entry name" value="GPCR_LN-TM7"/>
</dbReference>
<dbReference type="Pfam" id="PF00002">
    <property type="entry name" value="7tm_2"/>
    <property type="match status" value="1"/>
</dbReference>
<feature type="domain" description="G-protein coupled receptors family 2 profile 2" evidence="8">
    <location>
        <begin position="426"/>
        <end position="678"/>
    </location>
</feature>
<evidence type="ECO:0000256" key="7">
    <source>
        <dbReference type="SAM" id="SignalP"/>
    </source>
</evidence>
<dbReference type="InterPro" id="IPR017981">
    <property type="entry name" value="GPCR_2-like_7TM"/>
</dbReference>
<dbReference type="PANTHER" id="PTHR45902">
    <property type="entry name" value="LATROPHILIN RECEPTOR-LIKE PROTEIN A"/>
    <property type="match status" value="1"/>
</dbReference>